<reference evidence="1" key="1">
    <citation type="submission" date="2023-06" db="EMBL/GenBank/DDBJ databases">
        <title>Reference genome for the Northern bat (Eptesicus nilssonii), a most northern bat species.</title>
        <authorList>
            <person name="Laine V.N."/>
            <person name="Pulliainen A.T."/>
            <person name="Lilley T.M."/>
        </authorList>
    </citation>
    <scope>NUCLEOTIDE SEQUENCE</scope>
    <source>
        <strain evidence="1">BLF_Eptnil</strain>
        <tissue evidence="1">Kidney</tissue>
    </source>
</reference>
<evidence type="ECO:0000313" key="1">
    <source>
        <dbReference type="EMBL" id="KAK1338491.1"/>
    </source>
</evidence>
<name>A0AA40LLU2_CNENI</name>
<comment type="caution">
    <text evidence="1">The sequence shown here is derived from an EMBL/GenBank/DDBJ whole genome shotgun (WGS) entry which is preliminary data.</text>
</comment>
<dbReference type="Proteomes" id="UP001177744">
    <property type="component" value="Unassembled WGS sequence"/>
</dbReference>
<proteinExistence type="predicted"/>
<protein>
    <submittedName>
        <fullName evidence="1">Uncharacterized protein</fullName>
    </submittedName>
</protein>
<accession>A0AA40LLU2</accession>
<evidence type="ECO:0000313" key="2">
    <source>
        <dbReference type="Proteomes" id="UP001177744"/>
    </source>
</evidence>
<dbReference type="AlphaFoldDB" id="A0AA40LLU2"/>
<keyword evidence="2" id="KW-1185">Reference proteome</keyword>
<organism evidence="1 2">
    <name type="scientific">Cnephaeus nilssonii</name>
    <name type="common">Northern bat</name>
    <name type="synonym">Eptesicus nilssonii</name>
    <dbReference type="NCBI Taxonomy" id="3371016"/>
    <lineage>
        <taxon>Eukaryota</taxon>
        <taxon>Metazoa</taxon>
        <taxon>Chordata</taxon>
        <taxon>Craniata</taxon>
        <taxon>Vertebrata</taxon>
        <taxon>Euteleostomi</taxon>
        <taxon>Mammalia</taxon>
        <taxon>Eutheria</taxon>
        <taxon>Laurasiatheria</taxon>
        <taxon>Chiroptera</taxon>
        <taxon>Yangochiroptera</taxon>
        <taxon>Vespertilionidae</taxon>
        <taxon>Cnephaeus</taxon>
    </lineage>
</organism>
<sequence length="64" mass="7216">MTVQSHRVAPEIGRKWGGAWRRRDQSEQLEGLRNLCDDSPDSKMASVVPVKKKLTDVKLGELPD</sequence>
<gene>
    <name evidence="1" type="ORF">QTO34_001608</name>
</gene>
<dbReference type="EMBL" id="JAULJE010000010">
    <property type="protein sequence ID" value="KAK1338491.1"/>
    <property type="molecule type" value="Genomic_DNA"/>
</dbReference>